<dbReference type="PROSITE" id="PS50873">
    <property type="entry name" value="PEROXIDASE_4"/>
    <property type="match status" value="1"/>
</dbReference>
<feature type="signal peptide" evidence="14">
    <location>
        <begin position="1"/>
        <end position="18"/>
    </location>
</feature>
<dbReference type="GO" id="GO:0140825">
    <property type="term" value="F:lactoperoxidase activity"/>
    <property type="evidence" value="ECO:0007669"/>
    <property type="project" value="UniProtKB-EC"/>
</dbReference>
<evidence type="ECO:0000256" key="13">
    <source>
        <dbReference type="PIRSR" id="PIRSR600823-5"/>
    </source>
</evidence>
<dbReference type="FunFam" id="1.10.420.10:FF:000001">
    <property type="entry name" value="Peroxidase"/>
    <property type="match status" value="1"/>
</dbReference>
<name>A0AAW1NBZ9_SAPOF</name>
<dbReference type="EC" id="1.11.1.7" evidence="2 14"/>
<comment type="caution">
    <text evidence="16">The sequence shown here is derived from an EMBL/GenBank/DDBJ whole genome shotgun (WGS) entry which is preliminary data.</text>
</comment>
<dbReference type="GO" id="GO:0042744">
    <property type="term" value="P:hydrogen peroxide catabolic process"/>
    <property type="evidence" value="ECO:0007669"/>
    <property type="project" value="UniProtKB-KW"/>
</dbReference>
<keyword evidence="14" id="KW-0732">Signal</keyword>
<proteinExistence type="inferred from homology"/>
<feature type="binding site" evidence="11">
    <location>
        <position position="86"/>
    </location>
    <ligand>
        <name>Ca(2+)</name>
        <dbReference type="ChEBI" id="CHEBI:29108"/>
        <label>1</label>
    </ligand>
</feature>
<comment type="function">
    <text evidence="14">Removal of H(2)O(2), oxidation of toxic reductants, biosynthesis and degradation of lignin, suberization, auxin catabolism, response to environmental stresses such as wounding, pathogen attack and oxidative stress.</text>
</comment>
<dbReference type="CDD" id="cd00693">
    <property type="entry name" value="secretory_peroxidase"/>
    <property type="match status" value="1"/>
</dbReference>
<evidence type="ECO:0000256" key="7">
    <source>
        <dbReference type="ARBA" id="ARBA00023004"/>
    </source>
</evidence>
<evidence type="ECO:0000256" key="2">
    <source>
        <dbReference type="ARBA" id="ARBA00012313"/>
    </source>
</evidence>
<feature type="binding site" evidence="11">
    <location>
        <position position="77"/>
    </location>
    <ligand>
        <name>Ca(2+)</name>
        <dbReference type="ChEBI" id="CHEBI:29108"/>
        <label>1</label>
    </ligand>
</feature>
<feature type="site" description="Transition state stabilizer" evidence="12">
    <location>
        <position position="72"/>
    </location>
</feature>
<gene>
    <name evidence="16" type="ORF">RND81_01G025800</name>
</gene>
<evidence type="ECO:0000256" key="12">
    <source>
        <dbReference type="PIRSR" id="PIRSR600823-4"/>
    </source>
</evidence>
<feature type="disulfide bond" evidence="13">
    <location>
        <begin position="211"/>
        <end position="244"/>
    </location>
</feature>
<keyword evidence="4 14" id="KW-0349">Heme</keyword>
<dbReference type="GO" id="GO:0005576">
    <property type="term" value="C:extracellular region"/>
    <property type="evidence" value="ECO:0007669"/>
    <property type="project" value="UniProtKB-SubCell"/>
</dbReference>
<dbReference type="InterPro" id="IPR010255">
    <property type="entry name" value="Haem_peroxidase_sf"/>
</dbReference>
<feature type="active site" description="Proton acceptor" evidence="9">
    <location>
        <position position="76"/>
    </location>
</feature>
<keyword evidence="6 14" id="KW-0560">Oxidoreductase</keyword>
<feature type="binding site" evidence="11">
    <location>
        <position position="84"/>
    </location>
    <ligand>
        <name>Ca(2+)</name>
        <dbReference type="ChEBI" id="CHEBI:29108"/>
        <label>1</label>
    </ligand>
</feature>
<feature type="binding site" description="axial binding residue" evidence="11">
    <location>
        <position position="204"/>
    </location>
    <ligand>
        <name>heme b</name>
        <dbReference type="ChEBI" id="CHEBI:60344"/>
    </ligand>
    <ligandPart>
        <name>Fe</name>
        <dbReference type="ChEBI" id="CHEBI:18248"/>
    </ligandPart>
</feature>
<evidence type="ECO:0000256" key="6">
    <source>
        <dbReference type="ARBA" id="ARBA00023002"/>
    </source>
</evidence>
<evidence type="ECO:0000259" key="15">
    <source>
        <dbReference type="PROSITE" id="PS50873"/>
    </source>
</evidence>
<dbReference type="PRINTS" id="PR00461">
    <property type="entry name" value="PLPEROXIDASE"/>
</dbReference>
<comment type="cofactor">
    <cofactor evidence="11 14">
        <name>Ca(2+)</name>
        <dbReference type="ChEBI" id="CHEBI:29108"/>
    </cofactor>
    <text evidence="11 14">Binds 2 calcium ions per subunit.</text>
</comment>
<evidence type="ECO:0000256" key="3">
    <source>
        <dbReference type="ARBA" id="ARBA00022559"/>
    </source>
</evidence>
<keyword evidence="14" id="KW-0964">Secreted</keyword>
<dbReference type="Pfam" id="PF00141">
    <property type="entry name" value="peroxidase"/>
    <property type="match status" value="1"/>
</dbReference>
<keyword evidence="5 11" id="KW-0479">Metal-binding</keyword>
<evidence type="ECO:0000256" key="4">
    <source>
        <dbReference type="ARBA" id="ARBA00022617"/>
    </source>
</evidence>
<dbReference type="GO" id="GO:0046872">
    <property type="term" value="F:metal ion binding"/>
    <property type="evidence" value="ECO:0007669"/>
    <property type="project" value="UniProtKB-UniRule"/>
</dbReference>
<evidence type="ECO:0000256" key="10">
    <source>
        <dbReference type="PIRSR" id="PIRSR600823-2"/>
    </source>
</evidence>
<comment type="catalytic activity">
    <reaction evidence="1 14">
        <text>2 a phenolic donor + H2O2 = 2 a phenolic radical donor + 2 H2O</text>
        <dbReference type="Rhea" id="RHEA:56136"/>
        <dbReference type="ChEBI" id="CHEBI:15377"/>
        <dbReference type="ChEBI" id="CHEBI:16240"/>
        <dbReference type="ChEBI" id="CHEBI:139520"/>
        <dbReference type="ChEBI" id="CHEBI:139521"/>
        <dbReference type="EC" id="1.11.1.7"/>
    </reaction>
</comment>
<evidence type="ECO:0000256" key="8">
    <source>
        <dbReference type="ARBA" id="ARBA00023157"/>
    </source>
</evidence>
<dbReference type="PANTHER" id="PTHR31517">
    <property type="match status" value="1"/>
</dbReference>
<accession>A0AAW1NBZ9</accession>
<evidence type="ECO:0000256" key="9">
    <source>
        <dbReference type="PIRSR" id="PIRSR600823-1"/>
    </source>
</evidence>
<comment type="similarity">
    <text evidence="14">Belongs to the peroxidase family. Classical plant (class III) peroxidase subfamily.</text>
</comment>
<feature type="disulfide bond" evidence="13">
    <location>
        <begin position="78"/>
        <end position="83"/>
    </location>
</feature>
<feature type="binding site" evidence="11">
    <location>
        <position position="82"/>
    </location>
    <ligand>
        <name>Ca(2+)</name>
        <dbReference type="ChEBI" id="CHEBI:29108"/>
        <label>1</label>
    </ligand>
</feature>
<dbReference type="Proteomes" id="UP001443914">
    <property type="component" value="Unassembled WGS sequence"/>
</dbReference>
<organism evidence="16 17">
    <name type="scientific">Saponaria officinalis</name>
    <name type="common">Common soapwort</name>
    <name type="synonym">Lychnis saponaria</name>
    <dbReference type="NCBI Taxonomy" id="3572"/>
    <lineage>
        <taxon>Eukaryota</taxon>
        <taxon>Viridiplantae</taxon>
        <taxon>Streptophyta</taxon>
        <taxon>Embryophyta</taxon>
        <taxon>Tracheophyta</taxon>
        <taxon>Spermatophyta</taxon>
        <taxon>Magnoliopsida</taxon>
        <taxon>eudicotyledons</taxon>
        <taxon>Gunneridae</taxon>
        <taxon>Pentapetalae</taxon>
        <taxon>Caryophyllales</taxon>
        <taxon>Caryophyllaceae</taxon>
        <taxon>Caryophylleae</taxon>
        <taxon>Saponaria</taxon>
    </lineage>
</organism>
<dbReference type="Gene3D" id="1.10.420.10">
    <property type="entry name" value="Peroxidase, domain 2"/>
    <property type="match status" value="1"/>
</dbReference>
<dbReference type="EMBL" id="JBDFQZ010000001">
    <property type="protein sequence ID" value="KAK9755447.1"/>
    <property type="molecule type" value="Genomic_DNA"/>
</dbReference>
<comment type="subcellular location">
    <subcellularLocation>
        <location evidence="14">Secreted</location>
    </subcellularLocation>
</comment>
<dbReference type="AlphaFoldDB" id="A0AAW1NBZ9"/>
<evidence type="ECO:0000313" key="16">
    <source>
        <dbReference type="EMBL" id="KAK9755447.1"/>
    </source>
</evidence>
<feature type="disulfide bond" evidence="13">
    <location>
        <begin position="133"/>
        <end position="335"/>
    </location>
</feature>
<feature type="binding site" evidence="11">
    <location>
        <position position="100"/>
    </location>
    <ligand>
        <name>Ca(2+)</name>
        <dbReference type="ChEBI" id="CHEBI:29108"/>
        <label>1</label>
    </ligand>
</feature>
<keyword evidence="7 11" id="KW-0408">Iron</keyword>
<feature type="disulfide bond" evidence="13">
    <location>
        <begin position="45"/>
        <end position="127"/>
    </location>
</feature>
<dbReference type="SUPFAM" id="SSF48113">
    <property type="entry name" value="Heme-dependent peroxidases"/>
    <property type="match status" value="1"/>
</dbReference>
<keyword evidence="8 13" id="KW-1015">Disulfide bond</keyword>
<keyword evidence="14" id="KW-0376">Hydrogen peroxide</keyword>
<reference evidence="16" key="1">
    <citation type="submission" date="2024-03" db="EMBL/GenBank/DDBJ databases">
        <title>WGS assembly of Saponaria officinalis var. Norfolk2.</title>
        <authorList>
            <person name="Jenkins J."/>
            <person name="Shu S."/>
            <person name="Grimwood J."/>
            <person name="Barry K."/>
            <person name="Goodstein D."/>
            <person name="Schmutz J."/>
            <person name="Leebens-Mack J."/>
            <person name="Osbourn A."/>
        </authorList>
    </citation>
    <scope>NUCLEOTIDE SEQUENCE [LARGE SCALE GENOMIC DNA]</scope>
    <source>
        <strain evidence="16">JIC</strain>
    </source>
</reference>
<feature type="binding site" evidence="10">
    <location>
        <position position="174"/>
    </location>
    <ligand>
        <name>substrate</name>
    </ligand>
</feature>
<evidence type="ECO:0000313" key="17">
    <source>
        <dbReference type="Proteomes" id="UP001443914"/>
    </source>
</evidence>
<comment type="cofactor">
    <cofactor evidence="11 14">
        <name>heme b</name>
        <dbReference type="ChEBI" id="CHEBI:60344"/>
    </cofactor>
    <text evidence="11 14">Binds 1 heme b (iron(II)-protoporphyrin IX) group per subunit.</text>
</comment>
<dbReference type="InterPro" id="IPR002016">
    <property type="entry name" value="Haem_peroxidase"/>
</dbReference>
<keyword evidence="11 14" id="KW-0106">Calcium</keyword>
<feature type="domain" description="Plant heme peroxidase family profile" evidence="15">
    <location>
        <begin position="35"/>
        <end position="339"/>
    </location>
</feature>
<keyword evidence="3 14" id="KW-0575">Peroxidase</keyword>
<dbReference type="PRINTS" id="PR00458">
    <property type="entry name" value="PEROXIDASE"/>
</dbReference>
<sequence>MVSSPLVIIFFTIILTAASPILGKITVNNSAINEKLTLDFYKQKCPNVEQVVMDVMKRSTKKNPGWIPGIIRLHFHDCFITGCDASILITPERYNGFASELAHPLNGASIRGLDAIHEIKSELEKQCPGVVSCADILSYAARDAAVLAGHPHYSIPAGRRDGFSVDGNRAHDLPAGSSTVEHLAEMYAARGLTMEDLVVLEGAHSIGRATCQLSIANTDTLKGATGAEEVLDKKFAAAVLNRYCPKSGDLQELRVPLNPEKLDSDWGVSFYDNIIKGKGLIGADLAMAANGNTKEMVHQYARDSEIWKKKFSEAMIKLGKVNVISGEEGEIRKHCSVLNTVNI</sequence>
<dbReference type="InterPro" id="IPR000823">
    <property type="entry name" value="Peroxidase_pln"/>
</dbReference>
<evidence type="ECO:0000256" key="14">
    <source>
        <dbReference type="RuleBase" id="RU362060"/>
    </source>
</evidence>
<dbReference type="PANTHER" id="PTHR31517:SF84">
    <property type="entry name" value="PEROXIDASE"/>
    <property type="match status" value="1"/>
</dbReference>
<protein>
    <recommendedName>
        <fullName evidence="2 14">Peroxidase</fullName>
        <ecNumber evidence="2 14">1.11.1.7</ecNumber>
    </recommendedName>
</protein>
<feature type="chain" id="PRO_5043111273" description="Peroxidase" evidence="14">
    <location>
        <begin position="19"/>
        <end position="343"/>
    </location>
</feature>
<dbReference type="Gene3D" id="1.10.520.10">
    <property type="match status" value="1"/>
</dbReference>
<evidence type="ECO:0000256" key="5">
    <source>
        <dbReference type="ARBA" id="ARBA00022723"/>
    </source>
</evidence>
<dbReference type="InterPro" id="IPR033905">
    <property type="entry name" value="Secretory_peroxidase"/>
</dbReference>
<evidence type="ECO:0000256" key="11">
    <source>
        <dbReference type="PIRSR" id="PIRSR600823-3"/>
    </source>
</evidence>
<dbReference type="GO" id="GO:0020037">
    <property type="term" value="F:heme binding"/>
    <property type="evidence" value="ECO:0007669"/>
    <property type="project" value="UniProtKB-UniRule"/>
</dbReference>
<keyword evidence="17" id="KW-1185">Reference proteome</keyword>
<evidence type="ECO:0000256" key="1">
    <source>
        <dbReference type="ARBA" id="ARBA00000189"/>
    </source>
</evidence>
<dbReference type="GO" id="GO:0006979">
    <property type="term" value="P:response to oxidative stress"/>
    <property type="evidence" value="ECO:0007669"/>
    <property type="project" value="UniProtKB-UniRule"/>
</dbReference>